<dbReference type="SUPFAM" id="SSF50978">
    <property type="entry name" value="WD40 repeat-like"/>
    <property type="match status" value="1"/>
</dbReference>
<gene>
    <name evidence="9" type="ORF">FL583_14190</name>
</gene>
<feature type="repeat" description="WD" evidence="6">
    <location>
        <begin position="454"/>
        <end position="495"/>
    </location>
</feature>
<dbReference type="PANTHER" id="PTHR19879:SF9">
    <property type="entry name" value="TRANSCRIPTION INITIATION FACTOR TFIID SUBUNIT 5"/>
    <property type="match status" value="1"/>
</dbReference>
<dbReference type="InParanoid" id="A0A545ATD0"/>
<feature type="compositionally biased region" description="Low complexity" evidence="7">
    <location>
        <begin position="390"/>
        <end position="404"/>
    </location>
</feature>
<organism evidence="9 10">
    <name type="scientific">Cryptosporangium phraense</name>
    <dbReference type="NCBI Taxonomy" id="2593070"/>
    <lineage>
        <taxon>Bacteria</taxon>
        <taxon>Bacillati</taxon>
        <taxon>Actinomycetota</taxon>
        <taxon>Actinomycetes</taxon>
        <taxon>Cryptosporangiales</taxon>
        <taxon>Cryptosporangiaceae</taxon>
        <taxon>Cryptosporangium</taxon>
    </lineage>
</organism>
<dbReference type="CDD" id="cd00200">
    <property type="entry name" value="WD40"/>
    <property type="match status" value="1"/>
</dbReference>
<keyword evidence="5" id="KW-0143">Chaperone</keyword>
<dbReference type="InterPro" id="IPR036322">
    <property type="entry name" value="WD40_repeat_dom_sf"/>
</dbReference>
<evidence type="ECO:0000256" key="1">
    <source>
        <dbReference type="ARBA" id="ARBA00022574"/>
    </source>
</evidence>
<dbReference type="AlphaFoldDB" id="A0A545ATD0"/>
<evidence type="ECO:0000256" key="5">
    <source>
        <dbReference type="ARBA" id="ARBA00023186"/>
    </source>
</evidence>
<dbReference type="InterPro" id="IPR001680">
    <property type="entry name" value="WD40_rpt"/>
</dbReference>
<dbReference type="InterPro" id="IPR015943">
    <property type="entry name" value="WD40/YVTN_repeat-like_dom_sf"/>
</dbReference>
<keyword evidence="8" id="KW-0812">Transmembrane</keyword>
<evidence type="ECO:0000256" key="6">
    <source>
        <dbReference type="PROSITE-ProRule" id="PRU00221"/>
    </source>
</evidence>
<dbReference type="OrthoDB" id="3333926at2"/>
<dbReference type="PRINTS" id="PR00301">
    <property type="entry name" value="HEATSHOCK70"/>
</dbReference>
<dbReference type="PROSITE" id="PS50294">
    <property type="entry name" value="WD_REPEATS_REGION"/>
    <property type="match status" value="3"/>
</dbReference>
<sequence>MEPFRLGVDFGTSSTVAALLGPDGRVRPLLFDSSPLLSSAVFLGPDATVLTGADAERAGVANPAGLEPNPKRRIDDGTVWLGEREVGVVDLIATVLGRVAAEAYRVTGAPPAGVVLTHPAGWRQARLGILHAAATRAGLGPLEFVPEPVAAAAYFVRVLGQTLPPDRCLVVYDFGAGTFDVSVVRPAGTGFVVVASAGLPDVGGLDVDAAVVAHARSLTGGATQAWSRLDWPQSPSDLQARHALWRGAKAAKEQLSRHPATDLHVPLAGTDVRLTREEFDKLAAPLLERTSGLTLSVLREAGVAPEQIGGVFLVGGSSRIPLAATLLHRTLRIAPTALDHPELVVAEGSLRAAPAEPPTITLPPGGGAPTLPIPAPASGPPSTAPPSAPPYAAAPASAPPYAAGPGRGPRRRKALVIGGAAALVAVAVIAAAVLLILKPWVPGPITGATNVAVLKAHTDGVNAVAFSPDGKLLASAGEDDTIRFWDVDSHQPTGHDLTGFTIAPTAIAFAPDGKRLLSLASSDVQVWEVSSRRSAYDDLETLDTKVGDAYPGTLESIEFTDDGKRIAAASTYGNVLNWNTGNGSRAATYPTIAGPKKSLSDVALSPDGTTLAALDSTDGLRLYDVAKKTPVGGPLTAEDDPYGGLTFSPDGKFLAATTSGAGVIVFDLGTGRVVATLEGFTSMVRTIAFSPDGKILAAAGDDSRILLWDVPNDRQIGPALTGHAKKVDGSAASIHDLTFSPDGKYLASASTDKTVILWELDRN</sequence>
<keyword evidence="10" id="KW-1185">Reference proteome</keyword>
<feature type="region of interest" description="Disordered" evidence="7">
    <location>
        <begin position="355"/>
        <end position="409"/>
    </location>
</feature>
<accession>A0A545ATD0</accession>
<evidence type="ECO:0000313" key="10">
    <source>
        <dbReference type="Proteomes" id="UP000317982"/>
    </source>
</evidence>
<dbReference type="Proteomes" id="UP000317982">
    <property type="component" value="Unassembled WGS sequence"/>
</dbReference>
<dbReference type="Gene3D" id="3.30.420.40">
    <property type="match status" value="2"/>
</dbReference>
<evidence type="ECO:0000313" key="9">
    <source>
        <dbReference type="EMBL" id="TQS44594.1"/>
    </source>
</evidence>
<keyword evidence="8" id="KW-0472">Membrane</keyword>
<keyword evidence="3" id="KW-0547">Nucleotide-binding</keyword>
<keyword evidence="4" id="KW-0067">ATP-binding</keyword>
<dbReference type="SUPFAM" id="SSF53067">
    <property type="entry name" value="Actin-like ATPase domain"/>
    <property type="match status" value="2"/>
</dbReference>
<dbReference type="PROSITE" id="PS00678">
    <property type="entry name" value="WD_REPEATS_1"/>
    <property type="match status" value="3"/>
</dbReference>
<name>A0A545ATD0_9ACTN</name>
<proteinExistence type="predicted"/>
<evidence type="ECO:0000256" key="7">
    <source>
        <dbReference type="SAM" id="MobiDB-lite"/>
    </source>
</evidence>
<comment type="caution">
    <text evidence="9">The sequence shown here is derived from an EMBL/GenBank/DDBJ whole genome shotgun (WGS) entry which is preliminary data.</text>
</comment>
<evidence type="ECO:0000256" key="3">
    <source>
        <dbReference type="ARBA" id="ARBA00022741"/>
    </source>
</evidence>
<dbReference type="Gene3D" id="3.90.640.10">
    <property type="entry name" value="Actin, Chain A, domain 4"/>
    <property type="match status" value="1"/>
</dbReference>
<reference evidence="9 10" key="1">
    <citation type="submission" date="2019-07" db="EMBL/GenBank/DDBJ databases">
        <title>Cryptosporangium phraense sp. nov., isolated from plant litter.</title>
        <authorList>
            <person name="Suriyachadkun C."/>
        </authorList>
    </citation>
    <scope>NUCLEOTIDE SEQUENCE [LARGE SCALE GENOMIC DNA]</scope>
    <source>
        <strain evidence="9 10">A-T 5661</strain>
    </source>
</reference>
<keyword evidence="2" id="KW-0677">Repeat</keyword>
<dbReference type="PROSITE" id="PS50082">
    <property type="entry name" value="WD_REPEATS_2"/>
    <property type="match status" value="3"/>
</dbReference>
<feature type="transmembrane region" description="Helical" evidence="8">
    <location>
        <begin position="414"/>
        <end position="437"/>
    </location>
</feature>
<dbReference type="Pfam" id="PF00400">
    <property type="entry name" value="WD40"/>
    <property type="match status" value="3"/>
</dbReference>
<dbReference type="Gene3D" id="2.130.10.10">
    <property type="entry name" value="YVTN repeat-like/Quinoprotein amine dehydrogenase"/>
    <property type="match status" value="2"/>
</dbReference>
<evidence type="ECO:0000256" key="8">
    <source>
        <dbReference type="SAM" id="Phobius"/>
    </source>
</evidence>
<dbReference type="InterPro" id="IPR020472">
    <property type="entry name" value="WD40_PAC1"/>
</dbReference>
<dbReference type="Pfam" id="PF00012">
    <property type="entry name" value="HSP70"/>
    <property type="match status" value="1"/>
</dbReference>
<keyword evidence="1 6" id="KW-0853">WD repeat</keyword>
<dbReference type="GO" id="GO:0140662">
    <property type="term" value="F:ATP-dependent protein folding chaperone"/>
    <property type="evidence" value="ECO:0007669"/>
    <property type="project" value="InterPro"/>
</dbReference>
<dbReference type="RefSeq" id="WP_142705076.1">
    <property type="nucleotide sequence ID" value="NZ_VIRS01000008.1"/>
</dbReference>
<protein>
    <submittedName>
        <fullName evidence="9">Hsp70 family protein</fullName>
    </submittedName>
</protein>
<dbReference type="EMBL" id="VIRS01000008">
    <property type="protein sequence ID" value="TQS44594.1"/>
    <property type="molecule type" value="Genomic_DNA"/>
</dbReference>
<dbReference type="GO" id="GO:0005524">
    <property type="term" value="F:ATP binding"/>
    <property type="evidence" value="ECO:0007669"/>
    <property type="project" value="UniProtKB-KW"/>
</dbReference>
<keyword evidence="8" id="KW-1133">Transmembrane helix</keyword>
<evidence type="ECO:0000256" key="2">
    <source>
        <dbReference type="ARBA" id="ARBA00022737"/>
    </source>
</evidence>
<evidence type="ECO:0000256" key="4">
    <source>
        <dbReference type="ARBA" id="ARBA00022840"/>
    </source>
</evidence>
<dbReference type="PRINTS" id="PR00320">
    <property type="entry name" value="GPROTEINBRPT"/>
</dbReference>
<dbReference type="InterPro" id="IPR043129">
    <property type="entry name" value="ATPase_NBD"/>
</dbReference>
<feature type="repeat" description="WD" evidence="6">
    <location>
        <begin position="677"/>
        <end position="718"/>
    </location>
</feature>
<dbReference type="PANTHER" id="PTHR19879">
    <property type="entry name" value="TRANSCRIPTION INITIATION FACTOR TFIID"/>
    <property type="match status" value="1"/>
</dbReference>
<dbReference type="InterPro" id="IPR019775">
    <property type="entry name" value="WD40_repeat_CS"/>
</dbReference>
<feature type="compositionally biased region" description="Pro residues" evidence="7">
    <location>
        <begin position="371"/>
        <end position="389"/>
    </location>
</feature>
<dbReference type="InterPro" id="IPR013126">
    <property type="entry name" value="Hsp_70_fam"/>
</dbReference>
<feature type="repeat" description="WD" evidence="6">
    <location>
        <begin position="727"/>
        <end position="763"/>
    </location>
</feature>
<dbReference type="SMART" id="SM00320">
    <property type="entry name" value="WD40"/>
    <property type="match status" value="7"/>
</dbReference>